<keyword evidence="3 6" id="KW-0689">Ribosomal protein</keyword>
<accession>A0A8J5QT62</accession>
<evidence type="ECO:0000256" key="6">
    <source>
        <dbReference type="PIRNR" id="PIRNR029764"/>
    </source>
</evidence>
<comment type="subcellular location">
    <subcellularLocation>
        <location evidence="1 6">Mitochondrion</location>
    </subcellularLocation>
</comment>
<dbReference type="Pfam" id="PF13741">
    <property type="entry name" value="MRP-S25"/>
    <property type="match status" value="1"/>
</dbReference>
<protein>
    <recommendedName>
        <fullName evidence="6">37S ribosomal protein S25, mitochondrial</fullName>
    </recommendedName>
</protein>
<reference evidence="7 8" key="1">
    <citation type="journal article" date="2021" name="DNA Res.">
        <title>Genome analysis of Candida subhashii reveals its hybrid nature and dual mitochondrial genome conformations.</title>
        <authorList>
            <person name="Mixao V."/>
            <person name="Hegedusova E."/>
            <person name="Saus E."/>
            <person name="Pryszcz L.P."/>
            <person name="Cillingova A."/>
            <person name="Nosek J."/>
            <person name="Gabaldon T."/>
        </authorList>
    </citation>
    <scope>NUCLEOTIDE SEQUENCE [LARGE SCALE GENOMIC DNA]</scope>
    <source>
        <strain evidence="7 8">CBS 10753</strain>
    </source>
</reference>
<proteinExistence type="inferred from homology"/>
<gene>
    <name evidence="7" type="ORF">J8A68_000357</name>
</gene>
<dbReference type="PIRSF" id="PIRSF029764">
    <property type="entry name" value="RSM25"/>
    <property type="match status" value="1"/>
</dbReference>
<comment type="similarity">
    <text evidence="2">Belongs to the mitochondrion-specific ribosomal protein mS23 family.</text>
</comment>
<dbReference type="PANTHER" id="PTHR37799:SF1">
    <property type="entry name" value="SMALL RIBOSOMAL SUBUNIT PROTEIN MS23"/>
    <property type="match status" value="1"/>
</dbReference>
<evidence type="ECO:0000256" key="2">
    <source>
        <dbReference type="ARBA" id="ARBA00009864"/>
    </source>
</evidence>
<dbReference type="OrthoDB" id="5542239at2759"/>
<evidence type="ECO:0000313" key="7">
    <source>
        <dbReference type="EMBL" id="KAG7666101.1"/>
    </source>
</evidence>
<evidence type="ECO:0000256" key="1">
    <source>
        <dbReference type="ARBA" id="ARBA00004173"/>
    </source>
</evidence>
<organism evidence="7 8">
    <name type="scientific">[Candida] subhashii</name>
    <dbReference type="NCBI Taxonomy" id="561895"/>
    <lineage>
        <taxon>Eukaryota</taxon>
        <taxon>Fungi</taxon>
        <taxon>Dikarya</taxon>
        <taxon>Ascomycota</taxon>
        <taxon>Saccharomycotina</taxon>
        <taxon>Pichiomycetes</taxon>
        <taxon>Debaryomycetaceae</taxon>
        <taxon>Spathaspora</taxon>
    </lineage>
</organism>
<evidence type="ECO:0000256" key="4">
    <source>
        <dbReference type="ARBA" id="ARBA00023128"/>
    </source>
</evidence>
<keyword evidence="5 6" id="KW-0687">Ribonucleoprotein</keyword>
<comment type="caution">
    <text evidence="7">The sequence shown here is derived from an EMBL/GenBank/DDBJ whole genome shotgun (WGS) entry which is preliminary data.</text>
</comment>
<sequence length="283" mass="32658">MKFQTKPGRVVEFASHFVKKRVYKENPCWIDVVAKHPPEINLTKVPRKFTDKTEYVDPATMLENDAINPKTGSFKTRVTRPERSNKHKYTHRVPKLEFLEDQLRDVFYHHHPWELARPKTLIENGRMNNNGNWSRLLQLGQPLDGECVVQRTLYILKNEVDKDGNKYSLFDAYDKARFEYYKLRMREEMESHVAREESTMYGGIHVNSVMDAGLKHEQEAIDRWAVVAKKETDAVEAGMSSTNAPRGSMVEEDKPASMFEAVLGSSFVEGTPLENAPKKPESK</sequence>
<dbReference type="GeneID" id="73467158"/>
<dbReference type="RefSeq" id="XP_049266333.1">
    <property type="nucleotide sequence ID" value="XM_049407467.1"/>
</dbReference>
<name>A0A8J5QT62_9ASCO</name>
<dbReference type="EMBL" id="JAGSYN010000043">
    <property type="protein sequence ID" value="KAG7666101.1"/>
    <property type="molecule type" value="Genomic_DNA"/>
</dbReference>
<evidence type="ECO:0000313" key="8">
    <source>
        <dbReference type="Proteomes" id="UP000694255"/>
    </source>
</evidence>
<evidence type="ECO:0000256" key="3">
    <source>
        <dbReference type="ARBA" id="ARBA00022980"/>
    </source>
</evidence>
<dbReference type="GO" id="GO:0005763">
    <property type="term" value="C:mitochondrial small ribosomal subunit"/>
    <property type="evidence" value="ECO:0007669"/>
    <property type="project" value="InterPro"/>
</dbReference>
<keyword evidence="8" id="KW-1185">Reference proteome</keyword>
<dbReference type="InterPro" id="IPR016939">
    <property type="entry name" value="Ribosomal_mS23_fun"/>
</dbReference>
<comment type="subunit">
    <text evidence="6">Component of the mitochondrial small ribosomal subunit.</text>
</comment>
<dbReference type="GO" id="GO:0003735">
    <property type="term" value="F:structural constituent of ribosome"/>
    <property type="evidence" value="ECO:0007669"/>
    <property type="project" value="InterPro"/>
</dbReference>
<dbReference type="PANTHER" id="PTHR37799">
    <property type="entry name" value="37S RIBOSOMAL PROTEIN S25, MITOCHONDRIAL"/>
    <property type="match status" value="1"/>
</dbReference>
<keyword evidence="4 6" id="KW-0496">Mitochondrion</keyword>
<dbReference type="Proteomes" id="UP000694255">
    <property type="component" value="Unassembled WGS sequence"/>
</dbReference>
<evidence type="ECO:0000256" key="5">
    <source>
        <dbReference type="ARBA" id="ARBA00023274"/>
    </source>
</evidence>
<dbReference type="AlphaFoldDB" id="A0A8J5QT62"/>